<dbReference type="Proteomes" id="UP001497480">
    <property type="component" value="Unassembled WGS sequence"/>
</dbReference>
<keyword evidence="2" id="KW-1185">Reference proteome</keyword>
<comment type="caution">
    <text evidence="1">The sequence shown here is derived from an EMBL/GenBank/DDBJ whole genome shotgun (WGS) entry which is preliminary data.</text>
</comment>
<evidence type="ECO:0000313" key="1">
    <source>
        <dbReference type="EMBL" id="CAL0320633.1"/>
    </source>
</evidence>
<dbReference type="EMBL" id="CAXHTB010000015">
    <property type="protein sequence ID" value="CAL0320633.1"/>
    <property type="molecule type" value="Genomic_DNA"/>
</dbReference>
<name>A0AAV1XH10_LUPLU</name>
<dbReference type="PANTHER" id="PTHR34538:SF13">
    <property type="entry name" value="OS02G0637200 PROTEIN"/>
    <property type="match status" value="1"/>
</dbReference>
<proteinExistence type="predicted"/>
<dbReference type="PANTHER" id="PTHR34538">
    <property type="entry name" value="EXPRESSED PROTEIN"/>
    <property type="match status" value="1"/>
</dbReference>
<sequence length="110" mass="12872">MGVVCCCFEPRSVLVHGKRRVRRLFWRVKAGIKRKVKARSSKKNFNYDPLSYSLNFDDGNFGLFCSTQPKENKGLEVEKMSSNTQQYVHDEDQLEGHLFLFCYILFLTIL</sequence>
<accession>A0AAV1XH10</accession>
<organism evidence="1 2">
    <name type="scientific">Lupinus luteus</name>
    <name type="common">European yellow lupine</name>
    <dbReference type="NCBI Taxonomy" id="3873"/>
    <lineage>
        <taxon>Eukaryota</taxon>
        <taxon>Viridiplantae</taxon>
        <taxon>Streptophyta</taxon>
        <taxon>Embryophyta</taxon>
        <taxon>Tracheophyta</taxon>
        <taxon>Spermatophyta</taxon>
        <taxon>Magnoliopsida</taxon>
        <taxon>eudicotyledons</taxon>
        <taxon>Gunneridae</taxon>
        <taxon>Pentapetalae</taxon>
        <taxon>rosids</taxon>
        <taxon>fabids</taxon>
        <taxon>Fabales</taxon>
        <taxon>Fabaceae</taxon>
        <taxon>Papilionoideae</taxon>
        <taxon>50 kb inversion clade</taxon>
        <taxon>genistoids sensu lato</taxon>
        <taxon>core genistoids</taxon>
        <taxon>Genisteae</taxon>
        <taxon>Lupinus</taxon>
    </lineage>
</organism>
<reference evidence="1 2" key="1">
    <citation type="submission" date="2024-03" db="EMBL/GenBank/DDBJ databases">
        <authorList>
            <person name="Martinez-Hernandez J."/>
        </authorList>
    </citation>
    <scope>NUCLEOTIDE SEQUENCE [LARGE SCALE GENOMIC DNA]</scope>
</reference>
<gene>
    <name evidence="1" type="ORF">LLUT_LOCUS21693</name>
</gene>
<protein>
    <submittedName>
        <fullName evidence="1">Uncharacterized protein</fullName>
    </submittedName>
</protein>
<evidence type="ECO:0000313" key="2">
    <source>
        <dbReference type="Proteomes" id="UP001497480"/>
    </source>
</evidence>
<dbReference type="AlphaFoldDB" id="A0AAV1XH10"/>